<gene>
    <name evidence="3" type="ORF">NLS_LOCUS9840</name>
</gene>
<dbReference type="STRING" id="42156.A0A3P7LYY4"/>
<keyword evidence="4" id="KW-1185">Reference proteome</keyword>
<dbReference type="InterPro" id="IPR042089">
    <property type="entry name" value="Peptidase_M13_dom_2"/>
</dbReference>
<accession>A0A3P7LYY4</accession>
<evidence type="ECO:0000259" key="2">
    <source>
        <dbReference type="Pfam" id="PF05649"/>
    </source>
</evidence>
<dbReference type="PANTHER" id="PTHR11733:SF239">
    <property type="entry name" value="NEPRILYSIN-11"/>
    <property type="match status" value="1"/>
</dbReference>
<dbReference type="PANTHER" id="PTHR11733">
    <property type="entry name" value="ZINC METALLOPROTEASE FAMILY M13 NEPRILYSIN-RELATED"/>
    <property type="match status" value="1"/>
</dbReference>
<dbReference type="InterPro" id="IPR008753">
    <property type="entry name" value="Peptidase_M13_N"/>
</dbReference>
<protein>
    <recommendedName>
        <fullName evidence="2">Peptidase M13 N-terminal domain-containing protein</fullName>
    </recommendedName>
</protein>
<organism evidence="3 4">
    <name type="scientific">Litomosoides sigmodontis</name>
    <name type="common">Filarial nematode worm</name>
    <dbReference type="NCBI Taxonomy" id="42156"/>
    <lineage>
        <taxon>Eukaryota</taxon>
        <taxon>Metazoa</taxon>
        <taxon>Ecdysozoa</taxon>
        <taxon>Nematoda</taxon>
        <taxon>Chromadorea</taxon>
        <taxon>Rhabditida</taxon>
        <taxon>Spirurina</taxon>
        <taxon>Spiruromorpha</taxon>
        <taxon>Filarioidea</taxon>
        <taxon>Onchocercidae</taxon>
        <taxon>Litomosoides</taxon>
    </lineage>
</organism>
<evidence type="ECO:0000313" key="4">
    <source>
        <dbReference type="Proteomes" id="UP000277928"/>
    </source>
</evidence>
<feature type="domain" description="Peptidase M13 N-terminal" evidence="2">
    <location>
        <begin position="51"/>
        <end position="257"/>
    </location>
</feature>
<dbReference type="InterPro" id="IPR000718">
    <property type="entry name" value="Peptidase_M13"/>
</dbReference>
<dbReference type="GO" id="GO:0016485">
    <property type="term" value="P:protein processing"/>
    <property type="evidence" value="ECO:0007669"/>
    <property type="project" value="TreeGrafter"/>
</dbReference>
<feature type="non-terminal residue" evidence="3">
    <location>
        <position position="258"/>
    </location>
</feature>
<dbReference type="SUPFAM" id="SSF55486">
    <property type="entry name" value="Metalloproteases ('zincins'), catalytic domain"/>
    <property type="match status" value="1"/>
</dbReference>
<comment type="similarity">
    <text evidence="1">Belongs to the peptidase M13 family.</text>
</comment>
<dbReference type="GO" id="GO:0004222">
    <property type="term" value="F:metalloendopeptidase activity"/>
    <property type="evidence" value="ECO:0007669"/>
    <property type="project" value="InterPro"/>
</dbReference>
<dbReference type="GO" id="GO:0005886">
    <property type="term" value="C:plasma membrane"/>
    <property type="evidence" value="ECO:0007669"/>
    <property type="project" value="TreeGrafter"/>
</dbReference>
<evidence type="ECO:0000313" key="3">
    <source>
        <dbReference type="EMBL" id="VDM92568.1"/>
    </source>
</evidence>
<dbReference type="AlphaFoldDB" id="A0A3P7LYY4"/>
<dbReference type="Pfam" id="PF05649">
    <property type="entry name" value="Peptidase_M13_N"/>
    <property type="match status" value="1"/>
</dbReference>
<dbReference type="Gene3D" id="1.10.1380.10">
    <property type="entry name" value="Neutral endopeptidase , domain2"/>
    <property type="match status" value="1"/>
</dbReference>
<dbReference type="EMBL" id="UYRX01002012">
    <property type="protein sequence ID" value="VDM92568.1"/>
    <property type="molecule type" value="Genomic_DNA"/>
</dbReference>
<dbReference type="Gene3D" id="3.40.390.10">
    <property type="entry name" value="Collagenase (Catalytic Domain)"/>
    <property type="match status" value="1"/>
</dbReference>
<dbReference type="PROSITE" id="PS51885">
    <property type="entry name" value="NEPRILYSIN"/>
    <property type="match status" value="1"/>
</dbReference>
<dbReference type="OMA" id="EMTHIAY"/>
<dbReference type="InterPro" id="IPR024079">
    <property type="entry name" value="MetalloPept_cat_dom_sf"/>
</dbReference>
<proteinExistence type="inferred from homology"/>
<sequence>MALLLPLANDTAKSKKTGESNKDVEKQICLTKGCIQAANNLLMAMNFSADPCNNFFEYACGQWNRDHTIPDDMFAFGTFASVRENVRQQMRALLESDVSPESRSIEMTRIAYQTCMNTSQLESLKSSQLLSALRQLATWPLLHDNNNWDDNSFDLTYVLASTRRYFGSETFFQIYVYADAKNTTRNVLYLDQGTLGLGRGSRDYYLNTSMFTKHLNAYKKYQLDVVKLLLDDANVIYNLSQLITDVNSIVNFEMKFAE</sequence>
<reference evidence="3 4" key="1">
    <citation type="submission" date="2018-08" db="EMBL/GenBank/DDBJ databases">
        <authorList>
            <person name="Laetsch R D."/>
            <person name="Stevens L."/>
            <person name="Kumar S."/>
            <person name="Blaxter L. M."/>
        </authorList>
    </citation>
    <scope>NUCLEOTIDE SEQUENCE [LARGE SCALE GENOMIC DNA]</scope>
</reference>
<name>A0A3P7LYY4_LITSI</name>
<dbReference type="Proteomes" id="UP000277928">
    <property type="component" value="Unassembled WGS sequence"/>
</dbReference>
<evidence type="ECO:0000256" key="1">
    <source>
        <dbReference type="ARBA" id="ARBA00007357"/>
    </source>
</evidence>
<dbReference type="OrthoDB" id="6475849at2759"/>